<dbReference type="SUPFAM" id="SSF88697">
    <property type="entry name" value="PUA domain-like"/>
    <property type="match status" value="1"/>
</dbReference>
<dbReference type="InterPro" id="IPR009326">
    <property type="entry name" value="DUF984"/>
</dbReference>
<organism evidence="2 3">
    <name type="scientific">Planomonospora alba</name>
    <dbReference type="NCBI Taxonomy" id="161354"/>
    <lineage>
        <taxon>Bacteria</taxon>
        <taxon>Bacillati</taxon>
        <taxon>Actinomycetota</taxon>
        <taxon>Actinomycetes</taxon>
        <taxon>Streptosporangiales</taxon>
        <taxon>Streptosporangiaceae</taxon>
        <taxon>Planomonospora</taxon>
    </lineage>
</organism>
<protein>
    <recommendedName>
        <fullName evidence="1">ASCH domain-containing protein</fullName>
    </recommendedName>
</protein>
<feature type="domain" description="ASCH" evidence="1">
    <location>
        <begin position="67"/>
        <end position="144"/>
    </location>
</feature>
<dbReference type="Pfam" id="PF04266">
    <property type="entry name" value="ASCH"/>
    <property type="match status" value="1"/>
</dbReference>
<proteinExistence type="predicted"/>
<sequence length="150" mass="16119">MTSVRPSAAPTESALPEPQAAVAAARAVTPASTPATRMRIRWEESDIMSDSMRVNENGCQNRVGYAGCRCPVAVIEVTSVRVAALGEVDIAQVADEGEGHTTVAQRRAAHEEFWHGREMRSAPGDAAFTVDDTTPVVLERFRVVADLRTA</sequence>
<evidence type="ECO:0000313" key="2">
    <source>
        <dbReference type="EMBL" id="GAA3131905.1"/>
    </source>
</evidence>
<accession>A0ABP6N076</accession>
<keyword evidence="3" id="KW-1185">Reference proteome</keyword>
<name>A0ABP6N076_9ACTN</name>
<reference evidence="3" key="1">
    <citation type="journal article" date="2019" name="Int. J. Syst. Evol. Microbiol.">
        <title>The Global Catalogue of Microorganisms (GCM) 10K type strain sequencing project: providing services to taxonomists for standard genome sequencing and annotation.</title>
        <authorList>
            <consortium name="The Broad Institute Genomics Platform"/>
            <consortium name="The Broad Institute Genome Sequencing Center for Infectious Disease"/>
            <person name="Wu L."/>
            <person name="Ma J."/>
        </authorList>
    </citation>
    <scope>NUCLEOTIDE SEQUENCE [LARGE SCALE GENOMIC DNA]</scope>
    <source>
        <strain evidence="3">JCM 9373</strain>
    </source>
</reference>
<dbReference type="Gene3D" id="3.10.400.10">
    <property type="entry name" value="Sulfate adenylyltransferase"/>
    <property type="match status" value="1"/>
</dbReference>
<evidence type="ECO:0000313" key="3">
    <source>
        <dbReference type="Proteomes" id="UP001500320"/>
    </source>
</evidence>
<dbReference type="PANTHER" id="PTHR39203">
    <property type="entry name" value="CYTOPLASMIC PROTEIN-RELATED"/>
    <property type="match status" value="1"/>
</dbReference>
<evidence type="ECO:0000259" key="1">
    <source>
        <dbReference type="Pfam" id="PF04266"/>
    </source>
</evidence>
<dbReference type="InterPro" id="IPR007374">
    <property type="entry name" value="ASCH_domain"/>
</dbReference>
<gene>
    <name evidence="2" type="ORF">GCM10010466_23140</name>
</gene>
<comment type="caution">
    <text evidence="2">The sequence shown here is derived from an EMBL/GenBank/DDBJ whole genome shotgun (WGS) entry which is preliminary data.</text>
</comment>
<dbReference type="PANTHER" id="PTHR39203:SF1">
    <property type="entry name" value="CYTOPLASMIC PROTEIN"/>
    <property type="match status" value="1"/>
</dbReference>
<dbReference type="Proteomes" id="UP001500320">
    <property type="component" value="Unassembled WGS sequence"/>
</dbReference>
<dbReference type="InterPro" id="IPR015947">
    <property type="entry name" value="PUA-like_sf"/>
</dbReference>
<dbReference type="EMBL" id="BAAAUT010000015">
    <property type="protein sequence ID" value="GAA3131905.1"/>
    <property type="molecule type" value="Genomic_DNA"/>
</dbReference>